<evidence type="ECO:0000256" key="2">
    <source>
        <dbReference type="RuleBase" id="RU003749"/>
    </source>
</evidence>
<dbReference type="Pfam" id="PF01740">
    <property type="entry name" value="STAS"/>
    <property type="match status" value="1"/>
</dbReference>
<dbReference type="PROSITE" id="PS50801">
    <property type="entry name" value="STAS"/>
    <property type="match status" value="1"/>
</dbReference>
<protein>
    <recommendedName>
        <fullName evidence="2">Anti-sigma factor antagonist</fullName>
    </recommendedName>
</protein>
<keyword evidence="5" id="KW-1185">Reference proteome</keyword>
<dbReference type="InterPro" id="IPR036513">
    <property type="entry name" value="STAS_dom_sf"/>
</dbReference>
<dbReference type="CDD" id="cd07043">
    <property type="entry name" value="STAS_anti-anti-sigma_factors"/>
    <property type="match status" value="1"/>
</dbReference>
<dbReference type="Gene3D" id="3.30.750.24">
    <property type="entry name" value="STAS domain"/>
    <property type="match status" value="1"/>
</dbReference>
<dbReference type="NCBIfam" id="TIGR00377">
    <property type="entry name" value="ant_ant_sig"/>
    <property type="match status" value="1"/>
</dbReference>
<gene>
    <name evidence="4" type="primary">rsbV_2</name>
    <name evidence="4" type="ORF">GCM10010140_75010</name>
</gene>
<accession>A0ABQ2RJC6</accession>
<reference evidence="5" key="1">
    <citation type="journal article" date="2019" name="Int. J. Syst. Evol. Microbiol.">
        <title>The Global Catalogue of Microorganisms (GCM) 10K type strain sequencing project: providing services to taxonomists for standard genome sequencing and annotation.</title>
        <authorList>
            <consortium name="The Broad Institute Genomics Platform"/>
            <consortium name="The Broad Institute Genome Sequencing Center for Infectious Disease"/>
            <person name="Wu L."/>
            <person name="Ma J."/>
        </authorList>
    </citation>
    <scope>NUCLEOTIDE SEQUENCE [LARGE SCALE GENOMIC DNA]</scope>
    <source>
        <strain evidence="5">JCM 3115</strain>
    </source>
</reference>
<evidence type="ECO:0000256" key="1">
    <source>
        <dbReference type="ARBA" id="ARBA00009013"/>
    </source>
</evidence>
<dbReference type="EMBL" id="BMQJ01000035">
    <property type="protein sequence ID" value="GGQ33993.1"/>
    <property type="molecule type" value="Genomic_DNA"/>
</dbReference>
<dbReference type="InterPro" id="IPR003658">
    <property type="entry name" value="Anti-sigma_ant"/>
</dbReference>
<evidence type="ECO:0000313" key="5">
    <source>
        <dbReference type="Proteomes" id="UP000611554"/>
    </source>
</evidence>
<evidence type="ECO:0000313" key="4">
    <source>
        <dbReference type="EMBL" id="GGQ33993.1"/>
    </source>
</evidence>
<feature type="domain" description="STAS" evidence="3">
    <location>
        <begin position="12"/>
        <end position="115"/>
    </location>
</feature>
<proteinExistence type="inferred from homology"/>
<name>A0ABQ2RJC6_9ACTN</name>
<comment type="caution">
    <text evidence="4">The sequence shown here is derived from an EMBL/GenBank/DDBJ whole genome shotgun (WGS) entry which is preliminary data.</text>
</comment>
<dbReference type="InterPro" id="IPR002645">
    <property type="entry name" value="STAS_dom"/>
</dbReference>
<dbReference type="PANTHER" id="PTHR33495">
    <property type="entry name" value="ANTI-SIGMA FACTOR ANTAGONIST TM_1081-RELATED-RELATED"/>
    <property type="match status" value="1"/>
</dbReference>
<dbReference type="Proteomes" id="UP000611554">
    <property type="component" value="Unassembled WGS sequence"/>
</dbReference>
<dbReference type="SUPFAM" id="SSF52091">
    <property type="entry name" value="SpoIIaa-like"/>
    <property type="match status" value="1"/>
</dbReference>
<evidence type="ECO:0000259" key="3">
    <source>
        <dbReference type="PROSITE" id="PS50801"/>
    </source>
</evidence>
<dbReference type="PANTHER" id="PTHR33495:SF14">
    <property type="entry name" value="ANTI-SIGMA FACTOR ANTAGONIST"/>
    <property type="match status" value="1"/>
</dbReference>
<sequence>MINPDDRGYDMFQADLITSGDTVTIQMSGDLDALSAPSFHEILQQVATRSPKKLCLAMHGLSYISSAGVRGLVFARQKMGDDMEVVVEGANENVAETIRMTGLQHAITIRESFSA</sequence>
<comment type="similarity">
    <text evidence="1 2">Belongs to the anti-sigma-factor antagonist family.</text>
</comment>
<organism evidence="4 5">
    <name type="scientific">Streptosporangium pseudovulgare</name>
    <dbReference type="NCBI Taxonomy" id="35765"/>
    <lineage>
        <taxon>Bacteria</taxon>
        <taxon>Bacillati</taxon>
        <taxon>Actinomycetota</taxon>
        <taxon>Actinomycetes</taxon>
        <taxon>Streptosporangiales</taxon>
        <taxon>Streptosporangiaceae</taxon>
        <taxon>Streptosporangium</taxon>
    </lineage>
</organism>